<proteinExistence type="inferred from homology"/>
<evidence type="ECO:0000256" key="1">
    <source>
        <dbReference type="ARBA" id="ARBA00004651"/>
    </source>
</evidence>
<keyword evidence="6 7" id="KW-0472">Membrane</keyword>
<dbReference type="OrthoDB" id="15513at2157"/>
<dbReference type="InterPro" id="IPR022791">
    <property type="entry name" value="L-PG_synthase/AglD"/>
</dbReference>
<name>A0A3P3RA35_9EURY</name>
<comment type="subcellular location">
    <subcellularLocation>
        <location evidence="1">Cell membrane</location>
        <topology evidence="1">Multi-pass membrane protein</topology>
    </subcellularLocation>
</comment>
<keyword evidence="3" id="KW-1003">Cell membrane</keyword>
<feature type="transmembrane region" description="Helical" evidence="7">
    <location>
        <begin position="317"/>
        <end position="335"/>
    </location>
</feature>
<evidence type="ECO:0000256" key="5">
    <source>
        <dbReference type="ARBA" id="ARBA00022989"/>
    </source>
</evidence>
<feature type="transmembrane region" description="Helical" evidence="7">
    <location>
        <begin position="233"/>
        <end position="255"/>
    </location>
</feature>
<reference evidence="8 9" key="1">
    <citation type="submission" date="2018-11" db="EMBL/GenBank/DDBJ databases">
        <title>Taxonoimc description of Halomarina strain SPP-AMP-1.</title>
        <authorList>
            <person name="Pal Y."/>
            <person name="Srinivasana K."/>
            <person name="Verma A."/>
            <person name="Kumar P."/>
        </authorList>
    </citation>
    <scope>NUCLEOTIDE SEQUENCE [LARGE SCALE GENOMIC DNA]</scope>
    <source>
        <strain evidence="8 9">SPP-AMP-1</strain>
    </source>
</reference>
<dbReference type="EMBL" id="RRCH01000022">
    <property type="protein sequence ID" value="RRJ30336.1"/>
    <property type="molecule type" value="Genomic_DNA"/>
</dbReference>
<keyword evidence="4 7" id="KW-0812">Transmembrane</keyword>
<evidence type="ECO:0000256" key="7">
    <source>
        <dbReference type="SAM" id="Phobius"/>
    </source>
</evidence>
<dbReference type="Proteomes" id="UP000282322">
    <property type="component" value="Unassembled WGS sequence"/>
</dbReference>
<dbReference type="GO" id="GO:0005886">
    <property type="term" value="C:plasma membrane"/>
    <property type="evidence" value="ECO:0007669"/>
    <property type="project" value="UniProtKB-SubCell"/>
</dbReference>
<accession>A0A3P3RA35</accession>
<feature type="transmembrane region" description="Helical" evidence="7">
    <location>
        <begin position="9"/>
        <end position="29"/>
    </location>
</feature>
<evidence type="ECO:0000313" key="8">
    <source>
        <dbReference type="EMBL" id="RRJ30336.1"/>
    </source>
</evidence>
<evidence type="ECO:0000256" key="6">
    <source>
        <dbReference type="ARBA" id="ARBA00023136"/>
    </source>
</evidence>
<comment type="caution">
    <text evidence="8">The sequence shown here is derived from an EMBL/GenBank/DDBJ whole genome shotgun (WGS) entry which is preliminary data.</text>
</comment>
<evidence type="ECO:0000313" key="9">
    <source>
        <dbReference type="Proteomes" id="UP000282322"/>
    </source>
</evidence>
<sequence length="337" mass="35332">MLRENARSIIAGFVGSLLVLAAIYWFVGINQTVSKLSMADTGVLVLVFVGAVCWIVSWGLALRTVLGVLGSTISPLKATAIFSGVLFANNVTPFGQAGGEPISGLLISRATDRRYETGLAAIASVDALNFIPSIVLAVCGVGYFFVTTTFVGDLRYAAGTVVVLALLVPMGFYLGWQHRYRLERATVGALTPVVRFVRHTLLRREPLGQAAIERRIEGFFTAIERVGSTPRKLALALGLSALGWLAQAACLWLSLFALDHSVSLSVVLIAVPLGAIAGVTPLPGGLGGVDLVLIGVISALVTINQPTIVAAVLIHRAAVYLFPTIVGGGITAAIASR</sequence>
<organism evidence="8 9">
    <name type="scientific">Halocatena pleomorpha</name>
    <dbReference type="NCBI Taxonomy" id="1785090"/>
    <lineage>
        <taxon>Archaea</taxon>
        <taxon>Methanobacteriati</taxon>
        <taxon>Methanobacteriota</taxon>
        <taxon>Stenosarchaea group</taxon>
        <taxon>Halobacteria</taxon>
        <taxon>Halobacteriales</taxon>
        <taxon>Natronomonadaceae</taxon>
        <taxon>Halocatena</taxon>
    </lineage>
</organism>
<comment type="similarity">
    <text evidence="2">Belongs to the UPF0104 family.</text>
</comment>
<feature type="transmembrane region" description="Helical" evidence="7">
    <location>
        <begin position="156"/>
        <end position="176"/>
    </location>
</feature>
<feature type="transmembrane region" description="Helical" evidence="7">
    <location>
        <begin position="41"/>
        <end position="62"/>
    </location>
</feature>
<evidence type="ECO:0000256" key="3">
    <source>
        <dbReference type="ARBA" id="ARBA00022475"/>
    </source>
</evidence>
<feature type="transmembrane region" description="Helical" evidence="7">
    <location>
        <begin position="261"/>
        <end position="279"/>
    </location>
</feature>
<protein>
    <submittedName>
        <fullName evidence="8">UPF0104 family protein</fullName>
    </submittedName>
</protein>
<dbReference type="PANTHER" id="PTHR39087:SF2">
    <property type="entry name" value="UPF0104 MEMBRANE PROTEIN MJ1595"/>
    <property type="match status" value="1"/>
</dbReference>
<feature type="transmembrane region" description="Helical" evidence="7">
    <location>
        <begin position="119"/>
        <end position="144"/>
    </location>
</feature>
<evidence type="ECO:0000256" key="4">
    <source>
        <dbReference type="ARBA" id="ARBA00022692"/>
    </source>
</evidence>
<keyword evidence="5 7" id="KW-1133">Transmembrane helix</keyword>
<dbReference type="NCBIfam" id="TIGR00374">
    <property type="entry name" value="flippase-like domain"/>
    <property type="match status" value="1"/>
</dbReference>
<dbReference type="Pfam" id="PF03706">
    <property type="entry name" value="LPG_synthase_TM"/>
    <property type="match status" value="1"/>
</dbReference>
<keyword evidence="9" id="KW-1185">Reference proteome</keyword>
<dbReference type="AlphaFoldDB" id="A0A3P3RA35"/>
<dbReference type="PANTHER" id="PTHR39087">
    <property type="entry name" value="UPF0104 MEMBRANE PROTEIN MJ1595"/>
    <property type="match status" value="1"/>
</dbReference>
<evidence type="ECO:0000256" key="2">
    <source>
        <dbReference type="ARBA" id="ARBA00011061"/>
    </source>
</evidence>
<feature type="transmembrane region" description="Helical" evidence="7">
    <location>
        <begin position="291"/>
        <end position="311"/>
    </location>
</feature>
<dbReference type="RefSeq" id="WP_124955070.1">
    <property type="nucleotide sequence ID" value="NZ_RRCH01000022.1"/>
</dbReference>
<gene>
    <name evidence="8" type="ORF">EIK79_10475</name>
</gene>